<keyword evidence="3" id="KW-0964">Secreted</keyword>
<dbReference type="EMBL" id="BQFW01000001">
    <property type="protein sequence ID" value="GJJ68336.1"/>
    <property type="molecule type" value="Genomic_DNA"/>
</dbReference>
<feature type="active site" description="Charge relay system" evidence="8 9">
    <location>
        <position position="193"/>
    </location>
</feature>
<dbReference type="PANTHER" id="PTHR43806">
    <property type="entry name" value="PEPTIDASE S8"/>
    <property type="match status" value="1"/>
</dbReference>
<keyword evidence="7 9" id="KW-0720">Serine protease</keyword>
<feature type="active site" description="Charge relay system" evidence="8 9">
    <location>
        <position position="578"/>
    </location>
</feature>
<gene>
    <name evidence="16" type="ORF">EMPS_00682</name>
</gene>
<dbReference type="Gene3D" id="3.50.30.30">
    <property type="match status" value="1"/>
</dbReference>
<evidence type="ECO:0000256" key="7">
    <source>
        <dbReference type="ARBA" id="ARBA00022825"/>
    </source>
</evidence>
<keyword evidence="4 9" id="KW-0645">Protease</keyword>
<dbReference type="PROSITE" id="PS00138">
    <property type="entry name" value="SUBTILASE_SER"/>
    <property type="match status" value="1"/>
</dbReference>
<evidence type="ECO:0000256" key="10">
    <source>
        <dbReference type="RuleBase" id="RU003355"/>
    </source>
</evidence>
<dbReference type="PROSITE" id="PS51892">
    <property type="entry name" value="SUBTILASE"/>
    <property type="match status" value="1"/>
</dbReference>
<evidence type="ECO:0000259" key="15">
    <source>
        <dbReference type="Pfam" id="PF06280"/>
    </source>
</evidence>
<feature type="compositionally biased region" description="Polar residues" evidence="11">
    <location>
        <begin position="383"/>
        <end position="398"/>
    </location>
</feature>
<dbReference type="SUPFAM" id="SSF52743">
    <property type="entry name" value="Subtilisin-like"/>
    <property type="match status" value="1"/>
</dbReference>
<evidence type="ECO:0000256" key="3">
    <source>
        <dbReference type="ARBA" id="ARBA00022525"/>
    </source>
</evidence>
<feature type="region of interest" description="Disordered" evidence="11">
    <location>
        <begin position="376"/>
        <end position="398"/>
    </location>
</feature>
<dbReference type="Proteomes" id="UP000827284">
    <property type="component" value="Unassembled WGS sequence"/>
</dbReference>
<dbReference type="GO" id="GO:0005615">
    <property type="term" value="C:extracellular space"/>
    <property type="evidence" value="ECO:0007669"/>
    <property type="project" value="TreeGrafter"/>
</dbReference>
<dbReference type="GO" id="GO:0004252">
    <property type="term" value="F:serine-type endopeptidase activity"/>
    <property type="evidence" value="ECO:0007669"/>
    <property type="project" value="UniProtKB-UniRule"/>
</dbReference>
<dbReference type="CDD" id="cd07489">
    <property type="entry name" value="Peptidases_S8_5"/>
    <property type="match status" value="1"/>
</dbReference>
<keyword evidence="2" id="KW-0134">Cell wall</keyword>
<dbReference type="PANTHER" id="PTHR43806:SF66">
    <property type="entry name" value="SERIN ENDOPEPTIDASE"/>
    <property type="match status" value="1"/>
</dbReference>
<dbReference type="InterPro" id="IPR046450">
    <property type="entry name" value="PA_dom_sf"/>
</dbReference>
<feature type="domain" description="Peptidase S8/S53" evidence="13">
    <location>
        <begin position="184"/>
        <end position="614"/>
    </location>
</feature>
<feature type="region of interest" description="Disordered" evidence="11">
    <location>
        <begin position="791"/>
        <end position="853"/>
    </location>
</feature>
<evidence type="ECO:0000256" key="4">
    <source>
        <dbReference type="ARBA" id="ARBA00022670"/>
    </source>
</evidence>
<dbReference type="InterPro" id="IPR000209">
    <property type="entry name" value="Peptidase_S8/S53_dom"/>
</dbReference>
<dbReference type="InterPro" id="IPR036852">
    <property type="entry name" value="Peptidase_S8/S53_dom_sf"/>
</dbReference>
<evidence type="ECO:0000256" key="2">
    <source>
        <dbReference type="ARBA" id="ARBA00022512"/>
    </source>
</evidence>
<keyword evidence="5 12" id="KW-0732">Signal</keyword>
<comment type="similarity">
    <text evidence="1 9 10">Belongs to the peptidase S8 family.</text>
</comment>
<reference evidence="16" key="1">
    <citation type="submission" date="2021-11" db="EMBL/GenBank/DDBJ databases">
        <authorList>
            <person name="Herlambang A."/>
            <person name="Guo Y."/>
            <person name="Takashima Y."/>
            <person name="Nishizawa T."/>
        </authorList>
    </citation>
    <scope>NUCLEOTIDE SEQUENCE</scope>
    <source>
        <strain evidence="16">E1425</strain>
    </source>
</reference>
<proteinExistence type="inferred from homology"/>
<dbReference type="InterPro" id="IPR023827">
    <property type="entry name" value="Peptidase_S8_Asp-AS"/>
</dbReference>
<dbReference type="OrthoDB" id="206201at2759"/>
<feature type="domain" description="C5a peptidase/Subtilisin-like protease SBT2-like Fn3-like" evidence="15">
    <location>
        <begin position="653"/>
        <end position="768"/>
    </location>
</feature>
<evidence type="ECO:0000256" key="8">
    <source>
        <dbReference type="PIRSR" id="PIRSR615500-1"/>
    </source>
</evidence>
<dbReference type="AlphaFoldDB" id="A0A9P3LRT8"/>
<keyword evidence="6 9" id="KW-0378">Hydrolase</keyword>
<dbReference type="InterPro" id="IPR022398">
    <property type="entry name" value="Peptidase_S8_His-AS"/>
</dbReference>
<dbReference type="PRINTS" id="PR00723">
    <property type="entry name" value="SUBTILISIN"/>
</dbReference>
<feature type="active site" description="Charge relay system" evidence="8 9">
    <location>
        <position position="238"/>
    </location>
</feature>
<dbReference type="InterPro" id="IPR003137">
    <property type="entry name" value="PA_domain"/>
</dbReference>
<dbReference type="GO" id="GO:0016020">
    <property type="term" value="C:membrane"/>
    <property type="evidence" value="ECO:0007669"/>
    <property type="project" value="InterPro"/>
</dbReference>
<protein>
    <recommendedName>
        <fullName evidence="18">Peptidase S8/S53 domain-containing protein</fullName>
    </recommendedName>
</protein>
<dbReference type="InterPro" id="IPR010435">
    <property type="entry name" value="C5a/SBT2-like_Fn3"/>
</dbReference>
<dbReference type="PROSITE" id="PS00137">
    <property type="entry name" value="SUBTILASE_HIS"/>
    <property type="match status" value="1"/>
</dbReference>
<evidence type="ECO:0000256" key="1">
    <source>
        <dbReference type="ARBA" id="ARBA00011073"/>
    </source>
</evidence>
<dbReference type="Pfam" id="PF02225">
    <property type="entry name" value="PA"/>
    <property type="match status" value="1"/>
</dbReference>
<dbReference type="InterPro" id="IPR050131">
    <property type="entry name" value="Peptidase_S8_subtilisin-like"/>
</dbReference>
<feature type="chain" id="PRO_5040376796" description="Peptidase S8/S53 domain-containing protein" evidence="12">
    <location>
        <begin position="22"/>
        <end position="966"/>
    </location>
</feature>
<dbReference type="InterPro" id="IPR023828">
    <property type="entry name" value="Peptidase_S8_Ser-AS"/>
</dbReference>
<evidence type="ECO:0000259" key="14">
    <source>
        <dbReference type="Pfam" id="PF02225"/>
    </source>
</evidence>
<evidence type="ECO:0000313" key="17">
    <source>
        <dbReference type="Proteomes" id="UP000827284"/>
    </source>
</evidence>
<dbReference type="Pfam" id="PF00082">
    <property type="entry name" value="Peptidase_S8"/>
    <property type="match status" value="1"/>
</dbReference>
<name>A0A9P3LRT8_9FUNG</name>
<dbReference type="Pfam" id="PF06280">
    <property type="entry name" value="fn3_5"/>
    <property type="match status" value="1"/>
</dbReference>
<organism evidence="16 17">
    <name type="scientific">Entomortierella parvispora</name>
    <dbReference type="NCBI Taxonomy" id="205924"/>
    <lineage>
        <taxon>Eukaryota</taxon>
        <taxon>Fungi</taxon>
        <taxon>Fungi incertae sedis</taxon>
        <taxon>Mucoromycota</taxon>
        <taxon>Mortierellomycotina</taxon>
        <taxon>Mortierellomycetes</taxon>
        <taxon>Mortierellales</taxon>
        <taxon>Mortierellaceae</taxon>
        <taxon>Entomortierella</taxon>
    </lineage>
</organism>
<comment type="caution">
    <text evidence="16">The sequence shown here is derived from an EMBL/GenBank/DDBJ whole genome shotgun (WGS) entry which is preliminary data.</text>
</comment>
<evidence type="ECO:0000313" key="16">
    <source>
        <dbReference type="EMBL" id="GJJ68336.1"/>
    </source>
</evidence>
<evidence type="ECO:0008006" key="18">
    <source>
        <dbReference type="Google" id="ProtNLM"/>
    </source>
</evidence>
<dbReference type="Gene3D" id="2.60.40.1710">
    <property type="entry name" value="Subtilisin-like superfamily"/>
    <property type="match status" value="1"/>
</dbReference>
<evidence type="ECO:0000256" key="5">
    <source>
        <dbReference type="ARBA" id="ARBA00022729"/>
    </source>
</evidence>
<evidence type="ECO:0000259" key="13">
    <source>
        <dbReference type="Pfam" id="PF00082"/>
    </source>
</evidence>
<feature type="domain" description="PA" evidence="14">
    <location>
        <begin position="422"/>
        <end position="500"/>
    </location>
</feature>
<keyword evidence="17" id="KW-1185">Reference proteome</keyword>
<dbReference type="InterPro" id="IPR034187">
    <property type="entry name" value="Peptidases_S8_5"/>
</dbReference>
<feature type="signal peptide" evidence="12">
    <location>
        <begin position="1"/>
        <end position="21"/>
    </location>
</feature>
<dbReference type="SUPFAM" id="SSF52025">
    <property type="entry name" value="PA domain"/>
    <property type="match status" value="1"/>
</dbReference>
<reference evidence="16" key="2">
    <citation type="journal article" date="2022" name="Microbiol. Resour. Announc.">
        <title>Whole-Genome Sequence of Entomortierella parvispora E1425, a Mucoromycotan Fungus Associated with Burkholderiaceae-Related Endosymbiotic Bacteria.</title>
        <authorList>
            <person name="Herlambang A."/>
            <person name="Guo Y."/>
            <person name="Takashima Y."/>
            <person name="Narisawa K."/>
            <person name="Ohta H."/>
            <person name="Nishizawa T."/>
        </authorList>
    </citation>
    <scope>NUCLEOTIDE SEQUENCE</scope>
    <source>
        <strain evidence="16">E1425</strain>
    </source>
</reference>
<evidence type="ECO:0000256" key="9">
    <source>
        <dbReference type="PROSITE-ProRule" id="PRU01240"/>
    </source>
</evidence>
<evidence type="ECO:0000256" key="6">
    <source>
        <dbReference type="ARBA" id="ARBA00022801"/>
    </source>
</evidence>
<sequence length="966" mass="104084">MRLPSFILSTTVATLLFLSQASNTVVYSQRLAQVLERIKVISDGGSTVGGYKHHKPQFQDPIIRSTDLVENALLHAYWIDFHEQFVQHEAFSKLVTEHPGITLRHEFWGQLNAVTVDVKDESALKDILDRIEGIKMVEPVVMHDRPEVYQTIQAIAKGGSREKKYPVHDFTGVKEVHESLKVFGNGIKIGIIDSGVDYTHPALGGCFGPGCKVAYGTDFVGDDGQSPDDDPKSDCDGHGTHVAGIIAANDTSFIGIAPQATLGAYRVFGCKGGTSNDLIMKALIRAASDGMQVINLSLGGPGGWRQDREARLADELAKNGTLIVAAMGNEGQMGLFESSSPGVAGSLITVASTENEFRSNLYFTIDQTALKNEDVSEDGEYASYSSEQDANEPGSDSQARPILFVGDVSMDLANTTLVQIAPGTSSQIPDDACKTISKDLKGKIALIRRGGCTFRIKLANAALANAAAAIIMDNVESEGFSADTEGSMIKVRTITRDDGEYLLKTIAKEKKEKEGIRLLPGDGPKKVYNPNGGFLSVFSSMGPDSELNSKPDIAAPGGQIWSTFPVKLGSYASLSGTSMATPYIVGCVALYLDGLPNADHSADAVKAAFQNSGQPRKQQKGFKGYASVTQQGAGLLNLMDALSTQAQISPSRISLNDTMFMNANQKFTITNNGQTPLQYKIDVIPAAGLKPFDSNKMVDKNPKAVEAKVSVKYSQRVVKVAPGSTTDVDLTFHGPKTNPADYIIYSGYVRFTPQKVTPKTPVVHVPYMGMQGDFKTVRILDTSFGVRIFDSRGRPLRSNSSEARGPPHVGVDGVVDKAGSINNEINADPTHGLDTPTGEPDPTADGRPRSQPNSMKVVFRMITGAEILVLDLVSDEGDDPYQVQSYGVLKNGVARYVPRNDQLEGNAFQVMGWDGQLLKEDGTTATALEGASGQRYRLRISLLKHFGNPENDQDFESHLSGPFILN</sequence>
<accession>A0A9P3LRT8</accession>
<dbReference type="Gene3D" id="3.40.50.200">
    <property type="entry name" value="Peptidase S8/S53 domain"/>
    <property type="match status" value="1"/>
</dbReference>
<dbReference type="GO" id="GO:0006508">
    <property type="term" value="P:proteolysis"/>
    <property type="evidence" value="ECO:0007669"/>
    <property type="project" value="UniProtKB-KW"/>
</dbReference>
<dbReference type="PROSITE" id="PS00136">
    <property type="entry name" value="SUBTILASE_ASP"/>
    <property type="match status" value="1"/>
</dbReference>
<dbReference type="InterPro" id="IPR015500">
    <property type="entry name" value="Peptidase_S8_subtilisin-rel"/>
</dbReference>
<evidence type="ECO:0000256" key="11">
    <source>
        <dbReference type="SAM" id="MobiDB-lite"/>
    </source>
</evidence>
<evidence type="ECO:0000256" key="12">
    <source>
        <dbReference type="SAM" id="SignalP"/>
    </source>
</evidence>